<organism evidence="12 13">
    <name type="scientific">Eiseniibacteriota bacterium</name>
    <dbReference type="NCBI Taxonomy" id="2212470"/>
    <lineage>
        <taxon>Bacteria</taxon>
        <taxon>Candidatus Eiseniibacteriota</taxon>
    </lineage>
</organism>
<gene>
    <name evidence="9 12" type="primary">gmk</name>
    <name evidence="12" type="ORF">KDA27_17920</name>
</gene>
<evidence type="ECO:0000256" key="10">
    <source>
        <dbReference type="SAM" id="Coils"/>
    </source>
</evidence>
<dbReference type="InterPro" id="IPR008145">
    <property type="entry name" value="GK/Ca_channel_bsu"/>
</dbReference>
<dbReference type="Pfam" id="PF00625">
    <property type="entry name" value="Guanylate_kin"/>
    <property type="match status" value="1"/>
</dbReference>
<dbReference type="InterPro" id="IPR017665">
    <property type="entry name" value="Guanylate_kinase"/>
</dbReference>
<comment type="caution">
    <text evidence="12">The sequence shown here is derived from an EMBL/GenBank/DDBJ whole genome shotgun (WGS) entry which is preliminary data.</text>
</comment>
<proteinExistence type="inferred from homology"/>
<dbReference type="SMART" id="SM00072">
    <property type="entry name" value="GuKc"/>
    <property type="match status" value="1"/>
</dbReference>
<feature type="domain" description="Guanylate kinase-like" evidence="11">
    <location>
        <begin position="11"/>
        <end position="189"/>
    </location>
</feature>
<dbReference type="CDD" id="cd00071">
    <property type="entry name" value="GMPK"/>
    <property type="match status" value="1"/>
</dbReference>
<keyword evidence="5 9" id="KW-0547">Nucleotide-binding</keyword>
<evidence type="ECO:0000259" key="11">
    <source>
        <dbReference type="PROSITE" id="PS50052"/>
    </source>
</evidence>
<evidence type="ECO:0000256" key="2">
    <source>
        <dbReference type="ARBA" id="ARBA00012961"/>
    </source>
</evidence>
<dbReference type="SUPFAM" id="SSF52540">
    <property type="entry name" value="P-loop containing nucleoside triphosphate hydrolases"/>
    <property type="match status" value="1"/>
</dbReference>
<comment type="similarity">
    <text evidence="1 9">Belongs to the guanylate kinase family.</text>
</comment>
<evidence type="ECO:0000256" key="7">
    <source>
        <dbReference type="ARBA" id="ARBA00022840"/>
    </source>
</evidence>
<reference evidence="12" key="1">
    <citation type="submission" date="2020-04" db="EMBL/GenBank/DDBJ databases">
        <authorList>
            <person name="Zhang T."/>
        </authorList>
    </citation>
    <scope>NUCLEOTIDE SEQUENCE</scope>
    <source>
        <strain evidence="12">HKST-UBA02</strain>
    </source>
</reference>
<keyword evidence="7 9" id="KW-0067">ATP-binding</keyword>
<dbReference type="HAMAP" id="MF_00328">
    <property type="entry name" value="Guanylate_kinase"/>
    <property type="match status" value="1"/>
</dbReference>
<evidence type="ECO:0000256" key="1">
    <source>
        <dbReference type="ARBA" id="ARBA00005790"/>
    </source>
</evidence>
<keyword evidence="10" id="KW-0175">Coiled coil</keyword>
<keyword evidence="6 9" id="KW-0418">Kinase</keyword>
<evidence type="ECO:0000256" key="6">
    <source>
        <dbReference type="ARBA" id="ARBA00022777"/>
    </source>
</evidence>
<dbReference type="PROSITE" id="PS50052">
    <property type="entry name" value="GUANYLATE_KINASE_2"/>
    <property type="match status" value="1"/>
</dbReference>
<feature type="binding site" evidence="9">
    <location>
        <begin position="18"/>
        <end position="25"/>
    </location>
    <ligand>
        <name>ATP</name>
        <dbReference type="ChEBI" id="CHEBI:30616"/>
    </ligand>
</feature>
<dbReference type="AlphaFoldDB" id="A0A956NGZ2"/>
<dbReference type="Gene3D" id="3.40.50.300">
    <property type="entry name" value="P-loop containing nucleotide triphosphate hydrolases"/>
    <property type="match status" value="1"/>
</dbReference>
<name>A0A956NGZ2_UNCEI</name>
<comment type="subcellular location">
    <subcellularLocation>
        <location evidence="9">Cytoplasm</location>
    </subcellularLocation>
</comment>
<protein>
    <recommendedName>
        <fullName evidence="3 9">Guanylate kinase</fullName>
        <ecNumber evidence="2 9">2.7.4.8</ecNumber>
    </recommendedName>
    <alternativeName>
        <fullName evidence="8 9">GMP kinase</fullName>
    </alternativeName>
</protein>
<evidence type="ECO:0000256" key="5">
    <source>
        <dbReference type="ARBA" id="ARBA00022741"/>
    </source>
</evidence>
<sequence length="200" mass="22428">MDVLPRLILPAFPVVVSGPSGVGKTVLCDRLLSQLDHAVRSVSATTRPPRGNEKDGESYFFYSETEFREAISNEEMAEHAEVHGRLYGTPKAFLDENLSAGRSVVLNIDVQGGLQLKRSYSGSVMVFVLPPSWAVLEERLRGRKSDTAEQIEGRLERAREEVEEIARYEYVVVNDDLNRAVQELVGIVRAERSRVDRRLA</sequence>
<evidence type="ECO:0000313" key="12">
    <source>
        <dbReference type="EMBL" id="MCA9757683.1"/>
    </source>
</evidence>
<dbReference type="InterPro" id="IPR008144">
    <property type="entry name" value="Guanylate_kin-like_dom"/>
</dbReference>
<dbReference type="EMBL" id="JAGQHS010000112">
    <property type="protein sequence ID" value="MCA9757683.1"/>
    <property type="molecule type" value="Genomic_DNA"/>
</dbReference>
<evidence type="ECO:0000256" key="4">
    <source>
        <dbReference type="ARBA" id="ARBA00022679"/>
    </source>
</evidence>
<dbReference type="PANTHER" id="PTHR23117:SF13">
    <property type="entry name" value="GUANYLATE KINASE"/>
    <property type="match status" value="1"/>
</dbReference>
<dbReference type="GO" id="GO:0005829">
    <property type="term" value="C:cytosol"/>
    <property type="evidence" value="ECO:0007669"/>
    <property type="project" value="TreeGrafter"/>
</dbReference>
<comment type="catalytic activity">
    <reaction evidence="9">
        <text>GMP + ATP = GDP + ADP</text>
        <dbReference type="Rhea" id="RHEA:20780"/>
        <dbReference type="ChEBI" id="CHEBI:30616"/>
        <dbReference type="ChEBI" id="CHEBI:58115"/>
        <dbReference type="ChEBI" id="CHEBI:58189"/>
        <dbReference type="ChEBI" id="CHEBI:456216"/>
        <dbReference type="EC" id="2.7.4.8"/>
    </reaction>
</comment>
<dbReference type="FunFam" id="3.30.63.10:FF:000002">
    <property type="entry name" value="Guanylate kinase 1"/>
    <property type="match status" value="1"/>
</dbReference>
<dbReference type="Gene3D" id="3.30.63.10">
    <property type="entry name" value="Guanylate Kinase phosphate binding domain"/>
    <property type="match status" value="1"/>
</dbReference>
<comment type="function">
    <text evidence="9">Essential for recycling GMP and indirectly, cGMP.</text>
</comment>
<accession>A0A956NGZ2</accession>
<dbReference type="InterPro" id="IPR027417">
    <property type="entry name" value="P-loop_NTPase"/>
</dbReference>
<dbReference type="PANTHER" id="PTHR23117">
    <property type="entry name" value="GUANYLATE KINASE-RELATED"/>
    <property type="match status" value="1"/>
</dbReference>
<evidence type="ECO:0000256" key="8">
    <source>
        <dbReference type="ARBA" id="ARBA00030128"/>
    </source>
</evidence>
<evidence type="ECO:0000256" key="3">
    <source>
        <dbReference type="ARBA" id="ARBA00016296"/>
    </source>
</evidence>
<evidence type="ECO:0000313" key="13">
    <source>
        <dbReference type="Proteomes" id="UP000739538"/>
    </source>
</evidence>
<keyword evidence="9" id="KW-0963">Cytoplasm</keyword>
<reference evidence="12" key="2">
    <citation type="journal article" date="2021" name="Microbiome">
        <title>Successional dynamics and alternative stable states in a saline activated sludge microbial community over 9 years.</title>
        <authorList>
            <person name="Wang Y."/>
            <person name="Ye J."/>
            <person name="Ju F."/>
            <person name="Liu L."/>
            <person name="Boyd J.A."/>
            <person name="Deng Y."/>
            <person name="Parks D.H."/>
            <person name="Jiang X."/>
            <person name="Yin X."/>
            <person name="Woodcroft B.J."/>
            <person name="Tyson G.W."/>
            <person name="Hugenholtz P."/>
            <person name="Polz M.F."/>
            <person name="Zhang T."/>
        </authorList>
    </citation>
    <scope>NUCLEOTIDE SEQUENCE</scope>
    <source>
        <strain evidence="12">HKST-UBA02</strain>
    </source>
</reference>
<evidence type="ECO:0000256" key="9">
    <source>
        <dbReference type="HAMAP-Rule" id="MF_00328"/>
    </source>
</evidence>
<dbReference type="GO" id="GO:0005524">
    <property type="term" value="F:ATP binding"/>
    <property type="evidence" value="ECO:0007669"/>
    <property type="project" value="UniProtKB-UniRule"/>
</dbReference>
<dbReference type="NCBIfam" id="TIGR03263">
    <property type="entry name" value="guanyl_kin"/>
    <property type="match status" value="1"/>
</dbReference>
<feature type="coiled-coil region" evidence="10">
    <location>
        <begin position="141"/>
        <end position="168"/>
    </location>
</feature>
<dbReference type="Proteomes" id="UP000739538">
    <property type="component" value="Unassembled WGS sequence"/>
</dbReference>
<dbReference type="EC" id="2.7.4.8" evidence="2 9"/>
<dbReference type="GO" id="GO:0004385">
    <property type="term" value="F:GMP kinase activity"/>
    <property type="evidence" value="ECO:0007669"/>
    <property type="project" value="UniProtKB-UniRule"/>
</dbReference>
<keyword evidence="4 9" id="KW-0808">Transferase</keyword>